<feature type="compositionally biased region" description="Basic and acidic residues" evidence="1">
    <location>
        <begin position="182"/>
        <end position="199"/>
    </location>
</feature>
<accession>A0A7I7UD26</accession>
<evidence type="ECO:0000313" key="4">
    <source>
        <dbReference type="Proteomes" id="UP000467252"/>
    </source>
</evidence>
<keyword evidence="4" id="KW-1185">Reference proteome</keyword>
<dbReference type="Proteomes" id="UP000467252">
    <property type="component" value="Chromosome"/>
</dbReference>
<feature type="compositionally biased region" description="Polar residues" evidence="1">
    <location>
        <begin position="155"/>
        <end position="170"/>
    </location>
</feature>
<feature type="compositionally biased region" description="Low complexity" evidence="1">
    <location>
        <begin position="374"/>
        <end position="390"/>
    </location>
</feature>
<reference evidence="3 4" key="1">
    <citation type="journal article" date="2019" name="Emerg. Microbes Infect.">
        <title>Comprehensive subspecies identification of 175 nontuberculous mycobacteria species based on 7547 genomic profiles.</title>
        <authorList>
            <person name="Matsumoto Y."/>
            <person name="Kinjo T."/>
            <person name="Motooka D."/>
            <person name="Nabeya D."/>
            <person name="Jung N."/>
            <person name="Uechi K."/>
            <person name="Horii T."/>
            <person name="Iida T."/>
            <person name="Fujita J."/>
            <person name="Nakamura S."/>
        </authorList>
    </citation>
    <scope>NUCLEOTIDE SEQUENCE [LARGE SCALE GENOMIC DNA]</scope>
    <source>
        <strain evidence="3 4">JCM 6370</strain>
    </source>
</reference>
<evidence type="ECO:0000313" key="3">
    <source>
        <dbReference type="EMBL" id="BBY79354.1"/>
    </source>
</evidence>
<feature type="compositionally biased region" description="Polar residues" evidence="1">
    <location>
        <begin position="92"/>
        <end position="108"/>
    </location>
</feature>
<protein>
    <recommendedName>
        <fullName evidence="5">Flagellar hook-length control protein FliK</fullName>
    </recommendedName>
</protein>
<organism evidence="3 4">
    <name type="scientific">Mycolicibacterium pulveris</name>
    <name type="common">Mycobacterium pulveris</name>
    <dbReference type="NCBI Taxonomy" id="36813"/>
    <lineage>
        <taxon>Bacteria</taxon>
        <taxon>Bacillati</taxon>
        <taxon>Actinomycetota</taxon>
        <taxon>Actinomycetes</taxon>
        <taxon>Mycobacteriales</taxon>
        <taxon>Mycobacteriaceae</taxon>
        <taxon>Mycolicibacterium</taxon>
    </lineage>
</organism>
<proteinExistence type="predicted"/>
<evidence type="ECO:0008006" key="5">
    <source>
        <dbReference type="Google" id="ProtNLM"/>
    </source>
</evidence>
<dbReference type="AlphaFoldDB" id="A0A7I7UD26"/>
<feature type="region of interest" description="Disordered" evidence="1">
    <location>
        <begin position="26"/>
        <end position="213"/>
    </location>
</feature>
<feature type="signal peptide" evidence="2">
    <location>
        <begin position="1"/>
        <end position="22"/>
    </location>
</feature>
<keyword evidence="2" id="KW-0732">Signal</keyword>
<name>A0A7I7UD26_MYCPV</name>
<feature type="compositionally biased region" description="Low complexity" evidence="1">
    <location>
        <begin position="42"/>
        <end position="79"/>
    </location>
</feature>
<evidence type="ECO:0000256" key="1">
    <source>
        <dbReference type="SAM" id="MobiDB-lite"/>
    </source>
</evidence>
<feature type="chain" id="PRO_5038602930" description="Flagellar hook-length control protein FliK" evidence="2">
    <location>
        <begin position="23"/>
        <end position="434"/>
    </location>
</feature>
<dbReference type="RefSeq" id="WP_163896892.1">
    <property type="nucleotide sequence ID" value="NZ_AP022599.1"/>
</dbReference>
<sequence>MATTSSYIARLGALAVALGVGAAVVTGNGTASADPDEPGTNSGSESSAESAPAASAAESESGPSLGAPPSAASDAAGESTATDTRTAPRGQVLNTGGARTSRQATATEPAQPAIEPATSQLTEPEPAEPEPGEPEGKSDIPAVSSDLRAHKRSDTVSQKARVSAPSTTGDRTGAAGSTAPRPRVEAHQDRPGVVEDARTENQGGPPRPATADLPATRAITSAPERISTAAALPAPPPVHRRVTELLSVLAFGAMAGDVPSMPTRSPIALALMATAVRREAEHALSDLAIPAMSPAPVAAMVLQPQSRELLVLAVPVGPDLSMSVGGLIRITLGDGGAIAISSGRGSVAIAVGEGATAFATDGNFNRATAYGAHSSATATGGNNNTATASGDGTSARAVGDNNTARAEGVDSHATAARAPTTPPTRSEPRTSPAR</sequence>
<gene>
    <name evidence="3" type="ORF">MPUL_05120</name>
</gene>
<feature type="region of interest" description="Disordered" evidence="1">
    <location>
        <begin position="374"/>
        <end position="434"/>
    </location>
</feature>
<evidence type="ECO:0000256" key="2">
    <source>
        <dbReference type="SAM" id="SignalP"/>
    </source>
</evidence>
<dbReference type="EMBL" id="AP022599">
    <property type="protein sequence ID" value="BBY79354.1"/>
    <property type="molecule type" value="Genomic_DNA"/>
</dbReference>